<evidence type="ECO:0000256" key="1">
    <source>
        <dbReference type="ARBA" id="ARBA00022723"/>
    </source>
</evidence>
<dbReference type="InterPro" id="IPR008979">
    <property type="entry name" value="Galactose-bd-like_sf"/>
</dbReference>
<organism>
    <name type="scientific">Branchiostoma floridae</name>
    <name type="common">Florida lancelet</name>
    <name type="synonym">Amphioxus</name>
    <dbReference type="NCBI Taxonomy" id="7739"/>
    <lineage>
        <taxon>Eukaryota</taxon>
        <taxon>Metazoa</taxon>
        <taxon>Chordata</taxon>
        <taxon>Cephalochordata</taxon>
        <taxon>Leptocardii</taxon>
        <taxon>Amphioxiformes</taxon>
        <taxon>Branchiostomatidae</taxon>
        <taxon>Branchiostoma</taxon>
    </lineage>
</organism>
<feature type="domain" description="UBZ4-type" evidence="8">
    <location>
        <begin position="559"/>
        <end position="586"/>
    </location>
</feature>
<keyword evidence="2 6" id="KW-0227">DNA damage</keyword>
<keyword evidence="1" id="KW-0479">Metal-binding</keyword>
<name>C3ZLG4_BRAFL</name>
<dbReference type="Proteomes" id="UP000001554">
    <property type="component" value="Chromosome 9"/>
</dbReference>
<accession>C3ZLG4</accession>
<dbReference type="GO" id="GO:0000012">
    <property type="term" value="P:single strand break repair"/>
    <property type="evidence" value="ECO:0007669"/>
    <property type="project" value="InterPro"/>
</dbReference>
<feature type="region of interest" description="Disordered" evidence="7">
    <location>
        <begin position="444"/>
        <end position="500"/>
    </location>
</feature>
<evidence type="ECO:0000256" key="2">
    <source>
        <dbReference type="ARBA" id="ARBA00022763"/>
    </source>
</evidence>
<feature type="compositionally biased region" description="Polar residues" evidence="7">
    <location>
        <begin position="154"/>
        <end position="180"/>
    </location>
</feature>
<feature type="compositionally biased region" description="Polar residues" evidence="7">
    <location>
        <begin position="193"/>
        <end position="205"/>
    </location>
</feature>
<dbReference type="Pfam" id="PF01834">
    <property type="entry name" value="XRCC1_N"/>
    <property type="match status" value="1"/>
</dbReference>
<dbReference type="Gene3D" id="2.60.120.260">
    <property type="entry name" value="Galactose-binding domain-like"/>
    <property type="match status" value="1"/>
</dbReference>
<keyword evidence="4" id="KW-0862">Zinc</keyword>
<evidence type="ECO:0000313" key="9">
    <source>
        <dbReference type="EMBL" id="EEN46601.1"/>
    </source>
</evidence>
<dbReference type="KEGG" id="bfo:118423557"/>
<feature type="region of interest" description="Disordered" evidence="7">
    <location>
        <begin position="154"/>
        <end position="205"/>
    </location>
</feature>
<dbReference type="OrthoDB" id="25840at2759"/>
<dbReference type="AlphaFoldDB" id="C3ZLG4"/>
<keyword evidence="5 6" id="KW-0234">DNA repair</keyword>
<dbReference type="RefSeq" id="XP_035687644.1">
    <property type="nucleotide sequence ID" value="XM_035831751.1"/>
</dbReference>
<dbReference type="GO" id="GO:0008270">
    <property type="term" value="F:zinc ion binding"/>
    <property type="evidence" value="ECO:0007669"/>
    <property type="project" value="UniProtKB-KW"/>
</dbReference>
<sequence>MAPVVVKCVVSYSSQDSVHKVDNLLTAQGGSWKRWLCASDDRSGVMEAELQLDRAYHIGYVDIGNCGSAYVELLVGRSSWNRSQEYVTLLPATMFMNPMESKAGKNKMVVRMFNESLLSEEGRSEMWDRVRIICRQPFRKDMPFGLSFLRLRTPNTDVPTSSPQSPRVAVSSVTKAMHNSSSRRESTAPPQTPGTEASVSTEWNESIESTKSRLLKMAGTSEDGSEHLGRSARMVVAAASKQKNRQTKGDRTADTPAGVVNQFEVLKFLGSLDFTKMDMDNVMYSDLKTQYKQILGRKLTTEEKRVFLQTTQQYLEQYFSQTKDSAGTKQQANGGSTKHPGIEAPSSEAVSVLKDTSNKTNTQRKNTVTPMKLPSTEVTPKRGRKRKQPSLPQPLPTTAAVEVNNADSALTSRQLRASFLASIVDRRDGNQPCEQIDDIAEASCSKPTPKRRGRKATSAAGSAKKRAKRCNRSMYPVGDTQVMDEEPSCSQSSSGSQPHSAEASAVLAECPICEGKYPSYIIEAHASECTGDSPDDDLPSPSKPCGSRHDDYYMAPTRLVTCPICSVRFPPSVIQDHANACADRDVICMS</sequence>
<dbReference type="PANTHER" id="PTHR11370">
    <property type="entry name" value="DNA-REPAIR PROTEIN XRCC1"/>
    <property type="match status" value="1"/>
</dbReference>
<evidence type="ECO:0000256" key="4">
    <source>
        <dbReference type="ARBA" id="ARBA00022833"/>
    </source>
</evidence>
<dbReference type="PROSITE" id="PS51908">
    <property type="entry name" value="ZF_UBZ4"/>
    <property type="match status" value="1"/>
</dbReference>
<dbReference type="eggNOG" id="ENOG502RXNH">
    <property type="taxonomic scope" value="Eukaryota"/>
</dbReference>
<dbReference type="GeneID" id="118423557"/>
<dbReference type="GO" id="GO:0005634">
    <property type="term" value="C:nucleus"/>
    <property type="evidence" value="ECO:0000318"/>
    <property type="project" value="GO_Central"/>
</dbReference>
<proteinExistence type="predicted"/>
<dbReference type="InterPro" id="IPR006642">
    <property type="entry name" value="Rad18_UBZ4"/>
</dbReference>
<protein>
    <submittedName>
        <fullName evidence="11">Uncharacterized protein LOC118423557</fullName>
    </submittedName>
</protein>
<dbReference type="FunFam" id="2.60.120.260:FF:000025">
    <property type="entry name" value="DNA repair protein XRCC1 isoform X1"/>
    <property type="match status" value="1"/>
</dbReference>
<evidence type="ECO:0000256" key="6">
    <source>
        <dbReference type="PROSITE-ProRule" id="PRU01256"/>
    </source>
</evidence>
<evidence type="ECO:0000256" key="7">
    <source>
        <dbReference type="SAM" id="MobiDB-lite"/>
    </source>
</evidence>
<feature type="region of interest" description="Disordered" evidence="7">
    <location>
        <begin position="325"/>
        <end position="397"/>
    </location>
</feature>
<dbReference type="InParanoid" id="C3ZLG4"/>
<feature type="compositionally biased region" description="Low complexity" evidence="7">
    <location>
        <begin position="488"/>
        <end position="500"/>
    </location>
</feature>
<feature type="compositionally biased region" description="Polar residues" evidence="7">
    <location>
        <begin position="354"/>
        <end position="369"/>
    </location>
</feature>
<feature type="compositionally biased region" description="Polar residues" evidence="7">
    <location>
        <begin position="325"/>
        <end position="336"/>
    </location>
</feature>
<evidence type="ECO:0000259" key="8">
    <source>
        <dbReference type="PROSITE" id="PS51908"/>
    </source>
</evidence>
<dbReference type="SUPFAM" id="SSF49785">
    <property type="entry name" value="Galactose-binding domain-like"/>
    <property type="match status" value="1"/>
</dbReference>
<evidence type="ECO:0000256" key="5">
    <source>
        <dbReference type="ARBA" id="ARBA00023204"/>
    </source>
</evidence>
<dbReference type="EMBL" id="GG666641">
    <property type="protein sequence ID" value="EEN46601.1"/>
    <property type="molecule type" value="Genomic_DNA"/>
</dbReference>
<reference evidence="11" key="3">
    <citation type="submission" date="2025-04" db="UniProtKB">
        <authorList>
            <consortium name="RefSeq"/>
        </authorList>
    </citation>
    <scope>IDENTIFICATION</scope>
    <source>
        <strain evidence="11">S238N-H82</strain>
        <tissue evidence="11">Testes</tissue>
    </source>
</reference>
<dbReference type="OMA" id="DHANACA"/>
<evidence type="ECO:0000313" key="10">
    <source>
        <dbReference type="Proteomes" id="UP000001554"/>
    </source>
</evidence>
<keyword evidence="3 6" id="KW-0863">Zinc-finger</keyword>
<dbReference type="STRING" id="7739.C3ZLG4"/>
<reference evidence="10" key="2">
    <citation type="journal article" date="2020" name="Nat. Ecol. Evol.">
        <title>Deeply conserved synteny resolves early events in vertebrate evolution.</title>
        <authorList>
            <person name="Simakov O."/>
            <person name="Marletaz F."/>
            <person name="Yue J.X."/>
            <person name="O'Connell B."/>
            <person name="Jenkins J."/>
            <person name="Brandt A."/>
            <person name="Calef R."/>
            <person name="Tung C.H."/>
            <person name="Huang T.K."/>
            <person name="Schmutz J."/>
            <person name="Satoh N."/>
            <person name="Yu J.K."/>
            <person name="Putnam N.H."/>
            <person name="Green R.E."/>
            <person name="Rokhsar D.S."/>
        </authorList>
    </citation>
    <scope>NUCLEOTIDE SEQUENCE [LARGE SCALE GENOMIC DNA]</scope>
    <source>
        <strain evidence="10">S238N-H82</strain>
    </source>
</reference>
<dbReference type="PANTHER" id="PTHR11370:SF4">
    <property type="entry name" value="DNA-REPAIR PROTEIN XRCC1 N-TERMINAL DOMAIN-CONTAINING PROTEIN"/>
    <property type="match status" value="1"/>
</dbReference>
<reference evidence="9" key="1">
    <citation type="journal article" date="2008" name="Nature">
        <title>The amphioxus genome and the evolution of the chordate karyotype.</title>
        <authorList>
            <consortium name="US DOE Joint Genome Institute (JGI-PGF)"/>
            <person name="Putnam N.H."/>
            <person name="Butts T."/>
            <person name="Ferrier D.E.K."/>
            <person name="Furlong R.F."/>
            <person name="Hellsten U."/>
            <person name="Kawashima T."/>
            <person name="Robinson-Rechavi M."/>
            <person name="Shoguchi E."/>
            <person name="Terry A."/>
            <person name="Yu J.-K."/>
            <person name="Benito-Gutierrez E.L."/>
            <person name="Dubchak I."/>
            <person name="Garcia-Fernandez J."/>
            <person name="Gibson-Brown J.J."/>
            <person name="Grigoriev I.V."/>
            <person name="Horton A.C."/>
            <person name="de Jong P.J."/>
            <person name="Jurka J."/>
            <person name="Kapitonov V.V."/>
            <person name="Kohara Y."/>
            <person name="Kuroki Y."/>
            <person name="Lindquist E."/>
            <person name="Lucas S."/>
            <person name="Osoegawa K."/>
            <person name="Pennacchio L.A."/>
            <person name="Salamov A.A."/>
            <person name="Satou Y."/>
            <person name="Sauka-Spengler T."/>
            <person name="Schmutz J."/>
            <person name="Shin-I T."/>
            <person name="Toyoda A."/>
            <person name="Bronner-Fraser M."/>
            <person name="Fujiyama A."/>
            <person name="Holland L.Z."/>
            <person name="Holland P.W.H."/>
            <person name="Satoh N."/>
            <person name="Rokhsar D.S."/>
        </authorList>
    </citation>
    <scope>NUCLEOTIDE SEQUENCE [LARGE SCALE GENOMIC DNA]</scope>
    <source>
        <strain evidence="9">S238N-H82</strain>
        <tissue evidence="9">Testes</tissue>
    </source>
</reference>
<dbReference type="InterPro" id="IPR002706">
    <property type="entry name" value="Xrcc1_N"/>
</dbReference>
<evidence type="ECO:0000256" key="3">
    <source>
        <dbReference type="ARBA" id="ARBA00022771"/>
    </source>
</evidence>
<gene>
    <name evidence="11" type="primary">LOC118423557</name>
    <name evidence="9" type="ORF">BRAFLDRAFT_123617</name>
</gene>
<evidence type="ECO:0000313" key="11">
    <source>
        <dbReference type="RefSeq" id="XP_035687644.1"/>
    </source>
</evidence>
<dbReference type="GO" id="GO:0003684">
    <property type="term" value="F:damaged DNA binding"/>
    <property type="evidence" value="ECO:0007669"/>
    <property type="project" value="InterPro"/>
</dbReference>
<dbReference type="GO" id="GO:0006284">
    <property type="term" value="P:base-excision repair"/>
    <property type="evidence" value="ECO:0000318"/>
    <property type="project" value="GO_Central"/>
</dbReference>
<keyword evidence="10" id="KW-1185">Reference proteome</keyword>